<sequence>MSRLIVTETAYKVRNRYYVAQMQNFQIPSRNTVRYRVVCNSHMGAHGKRVSILYVNKGILSVHRGPSLYKSVNLSDAKVQETKPSINRLLRLC</sequence>
<dbReference type="AlphaFoldDB" id="A0A059A956"/>
<dbReference type="EMBL" id="KK198762">
    <property type="protein sequence ID" value="KCW50196.1"/>
    <property type="molecule type" value="Genomic_DNA"/>
</dbReference>
<organism evidence="1">
    <name type="scientific">Eucalyptus grandis</name>
    <name type="common">Flooded gum</name>
    <dbReference type="NCBI Taxonomy" id="71139"/>
    <lineage>
        <taxon>Eukaryota</taxon>
        <taxon>Viridiplantae</taxon>
        <taxon>Streptophyta</taxon>
        <taxon>Embryophyta</taxon>
        <taxon>Tracheophyta</taxon>
        <taxon>Spermatophyta</taxon>
        <taxon>Magnoliopsida</taxon>
        <taxon>eudicotyledons</taxon>
        <taxon>Gunneridae</taxon>
        <taxon>Pentapetalae</taxon>
        <taxon>rosids</taxon>
        <taxon>malvids</taxon>
        <taxon>Myrtales</taxon>
        <taxon>Myrtaceae</taxon>
        <taxon>Myrtoideae</taxon>
        <taxon>Eucalypteae</taxon>
        <taxon>Eucalyptus</taxon>
    </lineage>
</organism>
<dbReference type="Gramene" id="KCW50196">
    <property type="protein sequence ID" value="KCW50196"/>
    <property type="gene ID" value="EUGRSUZ_J00007"/>
</dbReference>
<name>A0A059A956_EUCGR</name>
<dbReference type="InParanoid" id="A0A059A956"/>
<protein>
    <submittedName>
        <fullName evidence="1">Uncharacterized protein</fullName>
    </submittedName>
</protein>
<accession>A0A059A956</accession>
<gene>
    <name evidence="1" type="ORF">EUGRSUZ_J00007</name>
</gene>
<evidence type="ECO:0000313" key="1">
    <source>
        <dbReference type="EMBL" id="KCW50196.1"/>
    </source>
</evidence>
<proteinExistence type="predicted"/>
<reference evidence="1" key="1">
    <citation type="submission" date="2013-07" db="EMBL/GenBank/DDBJ databases">
        <title>The genome of Eucalyptus grandis.</title>
        <authorList>
            <person name="Schmutz J."/>
            <person name="Hayes R."/>
            <person name="Myburg A."/>
            <person name="Tuskan G."/>
            <person name="Grattapaglia D."/>
            <person name="Rokhsar D.S."/>
        </authorList>
    </citation>
    <scope>NUCLEOTIDE SEQUENCE</scope>
    <source>
        <tissue evidence="1">Leaf extractions</tissue>
    </source>
</reference>